<evidence type="ECO:0000259" key="7">
    <source>
        <dbReference type="PROSITE" id="PS51918"/>
    </source>
</evidence>
<evidence type="ECO:0000313" key="8">
    <source>
        <dbReference type="EMBL" id="ADH60221.1"/>
    </source>
</evidence>
<comment type="cofactor">
    <cofactor evidence="1">
        <name>[4Fe-4S] cluster</name>
        <dbReference type="ChEBI" id="CHEBI:49883"/>
    </cofactor>
</comment>
<dbReference type="SUPFAM" id="SSF102114">
    <property type="entry name" value="Radical SAM enzymes"/>
    <property type="match status" value="1"/>
</dbReference>
<protein>
    <submittedName>
        <fullName evidence="8">Radical SAM domain protein</fullName>
    </submittedName>
</protein>
<reference evidence="8 9" key="1">
    <citation type="submission" date="2010-05" db="EMBL/GenBank/DDBJ databases">
        <title>Complete sequence of Thermoanaerobacter mathranii subsp. mathranii mathranii str. A3.</title>
        <authorList>
            <consortium name="US DOE Joint Genome Institute"/>
            <person name="Lucas S."/>
            <person name="Copeland A."/>
            <person name="Lapidus A."/>
            <person name="Cheng J.-F."/>
            <person name="Bruce D."/>
            <person name="Goodwin L."/>
            <person name="Pitluck S."/>
            <person name="Held B."/>
            <person name="Detter J.C."/>
            <person name="Han C."/>
            <person name="Tapia R."/>
            <person name="Land M."/>
            <person name="Hauser L."/>
            <person name="Kyrpides N."/>
            <person name="Mikhailova N."/>
            <person name="Zhou J."/>
            <person name="Hemme C."/>
            <person name="Woyke T."/>
        </authorList>
    </citation>
    <scope>NUCLEOTIDE SEQUENCE [LARGE SCALE GENOMIC DNA]</scope>
    <source>
        <strain evidence="8 9">A3</strain>
    </source>
</reference>
<organism evidence="8 9">
    <name type="scientific">Thermoanaerobacter mathranii subsp. mathranii (strain DSM 11426 / CCUG 53645 / CIP 108742 / A3)</name>
    <dbReference type="NCBI Taxonomy" id="583358"/>
    <lineage>
        <taxon>Bacteria</taxon>
        <taxon>Bacillati</taxon>
        <taxon>Bacillota</taxon>
        <taxon>Clostridia</taxon>
        <taxon>Thermoanaerobacterales</taxon>
        <taxon>Thermoanaerobacteraceae</taxon>
        <taxon>Thermoanaerobacter</taxon>
    </lineage>
</organism>
<accession>A0ABM5LNB9</accession>
<dbReference type="Proteomes" id="UP000002064">
    <property type="component" value="Chromosome"/>
</dbReference>
<dbReference type="SFLD" id="SFLDG01067">
    <property type="entry name" value="SPASM/twitch_domain_containing"/>
    <property type="match status" value="1"/>
</dbReference>
<dbReference type="CDD" id="cd01335">
    <property type="entry name" value="Radical_SAM"/>
    <property type="match status" value="1"/>
</dbReference>
<keyword evidence="9" id="KW-1185">Reference proteome</keyword>
<feature type="domain" description="Radical SAM core" evidence="7">
    <location>
        <begin position="65"/>
        <end position="299"/>
    </location>
</feature>
<evidence type="ECO:0000256" key="6">
    <source>
        <dbReference type="ARBA" id="ARBA00023014"/>
    </source>
</evidence>
<dbReference type="PANTHER" id="PTHR43787:SF3">
    <property type="entry name" value="ARYLSULFATASE REGULATORY PROTEIN"/>
    <property type="match status" value="1"/>
</dbReference>
<proteinExistence type="predicted"/>
<dbReference type="InterPro" id="IPR023885">
    <property type="entry name" value="4Fe4S-binding_SPASM_dom"/>
</dbReference>
<dbReference type="NCBIfam" id="TIGR04085">
    <property type="entry name" value="rSAM_more_4Fe4S"/>
    <property type="match status" value="1"/>
</dbReference>
<dbReference type="PANTHER" id="PTHR43787">
    <property type="entry name" value="FEMO COFACTOR BIOSYNTHESIS PROTEIN NIFB-RELATED"/>
    <property type="match status" value="1"/>
</dbReference>
<dbReference type="InterPro" id="IPR007197">
    <property type="entry name" value="rSAM"/>
</dbReference>
<dbReference type="EMBL" id="CP002032">
    <property type="protein sequence ID" value="ADH60221.1"/>
    <property type="molecule type" value="Genomic_DNA"/>
</dbReference>
<dbReference type="Pfam" id="PF04055">
    <property type="entry name" value="Radical_SAM"/>
    <property type="match status" value="1"/>
</dbReference>
<dbReference type="Gene3D" id="3.20.20.70">
    <property type="entry name" value="Aldolase class I"/>
    <property type="match status" value="1"/>
</dbReference>
<keyword evidence="4" id="KW-0479">Metal-binding</keyword>
<dbReference type="PROSITE" id="PS51918">
    <property type="entry name" value="RADICAL_SAM"/>
    <property type="match status" value="1"/>
</dbReference>
<evidence type="ECO:0000256" key="2">
    <source>
        <dbReference type="ARBA" id="ARBA00022485"/>
    </source>
</evidence>
<name>A0ABM5LNB9_THEM3</name>
<keyword evidence="5" id="KW-0408">Iron</keyword>
<evidence type="ECO:0000313" key="9">
    <source>
        <dbReference type="Proteomes" id="UP000002064"/>
    </source>
</evidence>
<gene>
    <name evidence="8" type="ordered locus">Tmath_0453</name>
</gene>
<evidence type="ECO:0000256" key="4">
    <source>
        <dbReference type="ARBA" id="ARBA00022723"/>
    </source>
</evidence>
<sequence length="427" mass="50312">MDKIILNQYQSYYDISEKKGAVVDFLVGKINYISKTSANLEIYEEFSHLYEEKSNILQKKLQRIISNRINFTIIPTYLCNMNCEYCYEGDLKRIKKIVDIDYAEAIVKLLKEILKDERNKDIEFNILGGEPIMQRNMKFYDYLFKNIQNLSVSYKLNFITNGLEIKKYIKNLKKYGITTCQITLDGSVETHNKRRIPIDTTINSFERVCESIDCLLENNIYTYVRVNIDEQNINDLPELSEVVISKKWNNFKNFHIYLYPISFSGHNPNKIYLEECEILNKVLSIFKSMPQKNRLFGLDFHGISFIDALRGNETPPLKFVFCDACRNQYVFDALGYIYSCWWGAGRDEFKIGEKFGNEYVLDDNRINKWRNRNITTISNCIKCKFKYICGGGCSYKAILRKGDLFKGNCYSFDKIIESYLRYLNDYQ</sequence>
<evidence type="ECO:0000256" key="5">
    <source>
        <dbReference type="ARBA" id="ARBA00023004"/>
    </source>
</evidence>
<keyword evidence="3" id="KW-0949">S-adenosyl-L-methionine</keyword>
<evidence type="ECO:0000256" key="1">
    <source>
        <dbReference type="ARBA" id="ARBA00001966"/>
    </source>
</evidence>
<dbReference type="SFLD" id="SFLDS00029">
    <property type="entry name" value="Radical_SAM"/>
    <property type="match status" value="1"/>
</dbReference>
<dbReference type="InterPro" id="IPR013785">
    <property type="entry name" value="Aldolase_TIM"/>
</dbReference>
<dbReference type="RefSeq" id="WP_013149825.1">
    <property type="nucleotide sequence ID" value="NC_014209.1"/>
</dbReference>
<keyword evidence="6" id="KW-0411">Iron-sulfur</keyword>
<dbReference type="InterPro" id="IPR058240">
    <property type="entry name" value="rSAM_sf"/>
</dbReference>
<evidence type="ECO:0000256" key="3">
    <source>
        <dbReference type="ARBA" id="ARBA00022691"/>
    </source>
</evidence>
<keyword evidence="2" id="KW-0004">4Fe-4S</keyword>